<gene>
    <name evidence="1" type="ORF">JAAARDRAFT_205496</name>
</gene>
<evidence type="ECO:0000313" key="1">
    <source>
        <dbReference type="EMBL" id="KDQ59447.1"/>
    </source>
</evidence>
<name>A0A067Q7J6_9AGAM</name>
<evidence type="ECO:0000313" key="2">
    <source>
        <dbReference type="Proteomes" id="UP000027265"/>
    </source>
</evidence>
<sequence>MVSFSAIFEKKEKTGYAKVMKSQGNDRRSRDKYNNSDLARKLMAGEPIAKSRRVFSDSIMQLGHIHLKKRIEVTYCRPIATDLTEAPLLDKSIEGKRIAATAIATGCLHRSQLQRSSGVTRARSVSASIVPSSFSGPGNIFSFENALFAAAEEIPSPVPLDEETSSESIQFRSVRVHCPRLTTPKPGCTVFPSQAEVFDAEKDEATGTLGDQCGGTPSPRSPSPTDAYFLSHTSSLCDCPIPGKLQSLYRVGERNQNEYLVSTDGEDIQIPCQATRDYLRVNIPSTPFTIRSEWYQSHLEE</sequence>
<dbReference type="AlphaFoldDB" id="A0A067Q7J6"/>
<organism evidence="1 2">
    <name type="scientific">Jaapia argillacea MUCL 33604</name>
    <dbReference type="NCBI Taxonomy" id="933084"/>
    <lineage>
        <taxon>Eukaryota</taxon>
        <taxon>Fungi</taxon>
        <taxon>Dikarya</taxon>
        <taxon>Basidiomycota</taxon>
        <taxon>Agaricomycotina</taxon>
        <taxon>Agaricomycetes</taxon>
        <taxon>Agaricomycetidae</taxon>
        <taxon>Jaapiales</taxon>
        <taxon>Jaapiaceae</taxon>
        <taxon>Jaapia</taxon>
    </lineage>
</organism>
<dbReference type="InParanoid" id="A0A067Q7J6"/>
<dbReference type="Proteomes" id="UP000027265">
    <property type="component" value="Unassembled WGS sequence"/>
</dbReference>
<dbReference type="HOGENOM" id="CLU_924567_0_0_1"/>
<accession>A0A067Q7J6</accession>
<dbReference type="EMBL" id="KL197715">
    <property type="protein sequence ID" value="KDQ59447.1"/>
    <property type="molecule type" value="Genomic_DNA"/>
</dbReference>
<protein>
    <submittedName>
        <fullName evidence="1">Uncharacterized protein</fullName>
    </submittedName>
</protein>
<proteinExistence type="predicted"/>
<keyword evidence="2" id="KW-1185">Reference proteome</keyword>
<reference evidence="2" key="1">
    <citation type="journal article" date="2014" name="Proc. Natl. Acad. Sci. U.S.A.">
        <title>Extensive sampling of basidiomycete genomes demonstrates inadequacy of the white-rot/brown-rot paradigm for wood decay fungi.</title>
        <authorList>
            <person name="Riley R."/>
            <person name="Salamov A.A."/>
            <person name="Brown D.W."/>
            <person name="Nagy L.G."/>
            <person name="Floudas D."/>
            <person name="Held B.W."/>
            <person name="Levasseur A."/>
            <person name="Lombard V."/>
            <person name="Morin E."/>
            <person name="Otillar R."/>
            <person name="Lindquist E.A."/>
            <person name="Sun H."/>
            <person name="LaButti K.M."/>
            <person name="Schmutz J."/>
            <person name="Jabbour D."/>
            <person name="Luo H."/>
            <person name="Baker S.E."/>
            <person name="Pisabarro A.G."/>
            <person name="Walton J.D."/>
            <person name="Blanchette R.A."/>
            <person name="Henrissat B."/>
            <person name="Martin F."/>
            <person name="Cullen D."/>
            <person name="Hibbett D.S."/>
            <person name="Grigoriev I.V."/>
        </authorList>
    </citation>
    <scope>NUCLEOTIDE SEQUENCE [LARGE SCALE GENOMIC DNA]</scope>
    <source>
        <strain evidence="2">MUCL 33604</strain>
    </source>
</reference>